<dbReference type="CDD" id="cd01948">
    <property type="entry name" value="EAL"/>
    <property type="match status" value="1"/>
</dbReference>
<name>A0A1B7L5T3_9ENTR</name>
<comment type="caution">
    <text evidence="2">The sequence shown here is derived from an EMBL/GenBank/DDBJ whole genome shotgun (WGS) entry which is preliminary data.</text>
</comment>
<reference evidence="3" key="1">
    <citation type="submission" date="2016-05" db="EMBL/GenBank/DDBJ databases">
        <authorList>
            <person name="Behera P."/>
            <person name="Vaishampayan P."/>
            <person name="Singh N."/>
            <person name="Raina V."/>
            <person name="Suar M."/>
            <person name="Pattnaik A."/>
            <person name="Rastogi G."/>
        </authorList>
    </citation>
    <scope>NUCLEOTIDE SEQUENCE [LARGE SCALE GENOMIC DNA]</scope>
    <source>
        <strain evidence="3">MP23</strain>
    </source>
</reference>
<dbReference type="PROSITE" id="PS50883">
    <property type="entry name" value="EAL"/>
    <property type="match status" value="1"/>
</dbReference>
<evidence type="ECO:0000313" key="2">
    <source>
        <dbReference type="EMBL" id="OAT77625.1"/>
    </source>
</evidence>
<feature type="domain" description="EAL" evidence="1">
    <location>
        <begin position="1"/>
        <end position="250"/>
    </location>
</feature>
<sequence length="258" mass="29749">MDISNELTIALAKPEHLSVHYQPIYCVKNSEIHSFESLVRWNHQTHGYISPDLFIPQSEKDGSIYALSLFVLHETCEMLKHHSDIKASINISPSLFKTDGFFSDFINTLKSYAIPTSRIEVEITENLTIEHLKYGKHHLDHFKNIGITVSMDDFGDGLANFVQLLNYPFDKIKVDKQLVQDVSRNSCKYSILKHLIKLSHDMGMQVTAEGVETIEDFKTLVGFKCDYIQGFLISKALPKKQFFDFLTHFSTRENFFYN</sequence>
<dbReference type="OrthoDB" id="6635966at2"/>
<accession>A0A1B7L5T3</accession>
<dbReference type="Gene3D" id="3.20.20.450">
    <property type="entry name" value="EAL domain"/>
    <property type="match status" value="1"/>
</dbReference>
<dbReference type="Proteomes" id="UP000078225">
    <property type="component" value="Unassembled WGS sequence"/>
</dbReference>
<keyword evidence="3" id="KW-1185">Reference proteome</keyword>
<dbReference type="SUPFAM" id="SSF141868">
    <property type="entry name" value="EAL domain-like"/>
    <property type="match status" value="1"/>
</dbReference>
<organism evidence="2 3">
    <name type="scientific">Mangrovibacter phragmitis</name>
    <dbReference type="NCBI Taxonomy" id="1691903"/>
    <lineage>
        <taxon>Bacteria</taxon>
        <taxon>Pseudomonadati</taxon>
        <taxon>Pseudomonadota</taxon>
        <taxon>Gammaproteobacteria</taxon>
        <taxon>Enterobacterales</taxon>
        <taxon>Enterobacteriaceae</taxon>
        <taxon>Mangrovibacter</taxon>
    </lineage>
</organism>
<dbReference type="SMART" id="SM00052">
    <property type="entry name" value="EAL"/>
    <property type="match status" value="1"/>
</dbReference>
<dbReference type="Pfam" id="PF00563">
    <property type="entry name" value="EAL"/>
    <property type="match status" value="1"/>
</dbReference>
<gene>
    <name evidence="2" type="ORF">A9B99_20680</name>
</gene>
<evidence type="ECO:0000313" key="3">
    <source>
        <dbReference type="Proteomes" id="UP000078225"/>
    </source>
</evidence>
<dbReference type="InterPro" id="IPR050706">
    <property type="entry name" value="Cyclic-di-GMP_PDE-like"/>
</dbReference>
<dbReference type="PANTHER" id="PTHR33121:SF70">
    <property type="entry name" value="SIGNALING PROTEIN YKOW"/>
    <property type="match status" value="1"/>
</dbReference>
<dbReference type="STRING" id="1691903.A9B99_20680"/>
<protein>
    <recommendedName>
        <fullName evidence="1">EAL domain-containing protein</fullName>
    </recommendedName>
</protein>
<proteinExistence type="predicted"/>
<evidence type="ECO:0000259" key="1">
    <source>
        <dbReference type="PROSITE" id="PS50883"/>
    </source>
</evidence>
<dbReference type="AlphaFoldDB" id="A0A1B7L5T3"/>
<dbReference type="InterPro" id="IPR001633">
    <property type="entry name" value="EAL_dom"/>
</dbReference>
<dbReference type="RefSeq" id="WP_064596611.1">
    <property type="nucleotide sequence ID" value="NZ_LYRP01000006.1"/>
</dbReference>
<dbReference type="GO" id="GO:0071111">
    <property type="term" value="F:cyclic-guanylate-specific phosphodiesterase activity"/>
    <property type="evidence" value="ECO:0007669"/>
    <property type="project" value="InterPro"/>
</dbReference>
<dbReference type="PANTHER" id="PTHR33121">
    <property type="entry name" value="CYCLIC DI-GMP PHOSPHODIESTERASE PDEF"/>
    <property type="match status" value="1"/>
</dbReference>
<dbReference type="InterPro" id="IPR035919">
    <property type="entry name" value="EAL_sf"/>
</dbReference>
<dbReference type="EMBL" id="LYRP01000006">
    <property type="protein sequence ID" value="OAT77625.1"/>
    <property type="molecule type" value="Genomic_DNA"/>
</dbReference>